<dbReference type="EMBL" id="JANBVN010000044">
    <property type="protein sequence ID" value="KAJ9157137.1"/>
    <property type="molecule type" value="Genomic_DNA"/>
</dbReference>
<dbReference type="SUPFAM" id="SSF103473">
    <property type="entry name" value="MFS general substrate transporter"/>
    <property type="match status" value="1"/>
</dbReference>
<name>A0AA38SES9_9PEZI</name>
<reference evidence="8" key="1">
    <citation type="submission" date="2022-07" db="EMBL/GenBank/DDBJ databases">
        <title>Fungi with potential for degradation of polypropylene.</title>
        <authorList>
            <person name="Gostincar C."/>
        </authorList>
    </citation>
    <scope>NUCLEOTIDE SEQUENCE</scope>
    <source>
        <strain evidence="8">EXF-13287</strain>
    </source>
</reference>
<dbReference type="InterPro" id="IPR020846">
    <property type="entry name" value="MFS_dom"/>
</dbReference>
<dbReference type="GO" id="GO:0005886">
    <property type="term" value="C:plasma membrane"/>
    <property type="evidence" value="ECO:0007669"/>
    <property type="project" value="TreeGrafter"/>
</dbReference>
<dbReference type="Proteomes" id="UP001174691">
    <property type="component" value="Unassembled WGS sequence"/>
</dbReference>
<dbReference type="PANTHER" id="PTHR23502">
    <property type="entry name" value="MAJOR FACILITATOR SUPERFAMILY"/>
    <property type="match status" value="1"/>
</dbReference>
<feature type="transmembrane region" description="Helical" evidence="6">
    <location>
        <begin position="367"/>
        <end position="385"/>
    </location>
</feature>
<comment type="subcellular location">
    <subcellularLocation>
        <location evidence="1">Membrane</location>
        <topology evidence="1">Multi-pass membrane protein</topology>
    </subcellularLocation>
</comment>
<protein>
    <submittedName>
        <fullName evidence="8">MFS general substrate transporter</fullName>
    </submittedName>
</protein>
<dbReference type="InterPro" id="IPR011701">
    <property type="entry name" value="MFS"/>
</dbReference>
<proteinExistence type="predicted"/>
<feature type="transmembrane region" description="Helical" evidence="6">
    <location>
        <begin position="154"/>
        <end position="176"/>
    </location>
</feature>
<keyword evidence="4 6" id="KW-0472">Membrane</keyword>
<feature type="transmembrane region" description="Helical" evidence="6">
    <location>
        <begin position="462"/>
        <end position="484"/>
    </location>
</feature>
<feature type="region of interest" description="Disordered" evidence="5">
    <location>
        <begin position="1"/>
        <end position="23"/>
    </location>
</feature>
<dbReference type="GO" id="GO:0022857">
    <property type="term" value="F:transmembrane transporter activity"/>
    <property type="evidence" value="ECO:0007669"/>
    <property type="project" value="InterPro"/>
</dbReference>
<dbReference type="PANTHER" id="PTHR23502:SF2">
    <property type="entry name" value="TRANSPORTER, PUTATIVE (AFU_ORTHOLOGUE AFUA_2G08910)-RELATED"/>
    <property type="match status" value="1"/>
</dbReference>
<keyword evidence="2 6" id="KW-0812">Transmembrane</keyword>
<gene>
    <name evidence="8" type="ORF">NKR19_g3772</name>
</gene>
<evidence type="ECO:0000256" key="2">
    <source>
        <dbReference type="ARBA" id="ARBA00022692"/>
    </source>
</evidence>
<feature type="transmembrane region" description="Helical" evidence="6">
    <location>
        <begin position="280"/>
        <end position="301"/>
    </location>
</feature>
<evidence type="ECO:0000256" key="5">
    <source>
        <dbReference type="SAM" id="MobiDB-lite"/>
    </source>
</evidence>
<organism evidence="8 9">
    <name type="scientific">Coniochaeta hoffmannii</name>
    <dbReference type="NCBI Taxonomy" id="91930"/>
    <lineage>
        <taxon>Eukaryota</taxon>
        <taxon>Fungi</taxon>
        <taxon>Dikarya</taxon>
        <taxon>Ascomycota</taxon>
        <taxon>Pezizomycotina</taxon>
        <taxon>Sordariomycetes</taxon>
        <taxon>Sordariomycetidae</taxon>
        <taxon>Coniochaetales</taxon>
        <taxon>Coniochaetaceae</taxon>
        <taxon>Coniochaeta</taxon>
    </lineage>
</organism>
<evidence type="ECO:0000313" key="8">
    <source>
        <dbReference type="EMBL" id="KAJ9157137.1"/>
    </source>
</evidence>
<evidence type="ECO:0000256" key="4">
    <source>
        <dbReference type="ARBA" id="ARBA00023136"/>
    </source>
</evidence>
<feature type="domain" description="Major facilitator superfamily (MFS) profile" evidence="7">
    <location>
        <begin position="58"/>
        <end position="502"/>
    </location>
</feature>
<evidence type="ECO:0000313" key="9">
    <source>
        <dbReference type="Proteomes" id="UP001174691"/>
    </source>
</evidence>
<feature type="transmembrane region" description="Helical" evidence="6">
    <location>
        <begin position="214"/>
        <end position="234"/>
    </location>
</feature>
<dbReference type="AlphaFoldDB" id="A0AA38SES9"/>
<comment type="caution">
    <text evidence="8">The sequence shown here is derived from an EMBL/GenBank/DDBJ whole genome shotgun (WGS) entry which is preliminary data.</text>
</comment>
<keyword evidence="9" id="KW-1185">Reference proteome</keyword>
<feature type="transmembrane region" description="Helical" evidence="6">
    <location>
        <begin position="397"/>
        <end position="420"/>
    </location>
</feature>
<sequence length="502" mass="55089">MFPKARYVTETLPGDSNSDEKNDAYTLKTTETGIPLVPQPSDDPEDPLNWSPLKKHAALAVLAIESLMVKFSNTLIAPGAHDLAAQFHTAASKATYIGSAPPVLQAVAPLIWIPLSRRVGRRPILLLSQIIALVGAIGVARSQSYAGALGCRMVMGFGGSAGLCIVPASISDMFFLHEKGTRMGINAFFLVVGPYIGGVIGGSVQQNPNLRWRWAMYVASICYSVQLLAQFFFVPETIYERDVAAAEAPEKKRTIWRRLGFRKPTNPTGETWLQTFKRPYVMFVYPAVVLPCFWVGVSAMTEVANTAGFALNFGGNSRFHFTTAQVGFCFFSGLIGGVLGEFCAGPLCDLVARRTLKREEEWQPEKILKLAITGLTTIVAGLILYGCELSNPNSGWVSPLAGSALFVFGQEIVVTVILTYATDCYPEHAAEVAIVFQFFFNLMCFPQPFYTPQWIARSTAKVPYIVFAMLPVALFPFCIGMFMWRGLQIRSRGLLSITRKNA</sequence>
<evidence type="ECO:0000256" key="1">
    <source>
        <dbReference type="ARBA" id="ARBA00004141"/>
    </source>
</evidence>
<feature type="transmembrane region" description="Helical" evidence="6">
    <location>
        <begin position="124"/>
        <end position="142"/>
    </location>
</feature>
<keyword evidence="3 6" id="KW-1133">Transmembrane helix</keyword>
<evidence type="ECO:0000259" key="7">
    <source>
        <dbReference type="PROSITE" id="PS50850"/>
    </source>
</evidence>
<dbReference type="Gene3D" id="1.20.1250.20">
    <property type="entry name" value="MFS general substrate transporter like domains"/>
    <property type="match status" value="1"/>
</dbReference>
<feature type="transmembrane region" description="Helical" evidence="6">
    <location>
        <begin position="183"/>
        <end position="202"/>
    </location>
</feature>
<evidence type="ECO:0000256" key="6">
    <source>
        <dbReference type="SAM" id="Phobius"/>
    </source>
</evidence>
<feature type="transmembrane region" description="Helical" evidence="6">
    <location>
        <begin position="432"/>
        <end position="450"/>
    </location>
</feature>
<dbReference type="InterPro" id="IPR036259">
    <property type="entry name" value="MFS_trans_sf"/>
</dbReference>
<accession>A0AA38SES9</accession>
<evidence type="ECO:0000256" key="3">
    <source>
        <dbReference type="ARBA" id="ARBA00022989"/>
    </source>
</evidence>
<dbReference type="Pfam" id="PF07690">
    <property type="entry name" value="MFS_1"/>
    <property type="match status" value="1"/>
</dbReference>
<dbReference type="PROSITE" id="PS50850">
    <property type="entry name" value="MFS"/>
    <property type="match status" value="1"/>
</dbReference>
<feature type="transmembrane region" description="Helical" evidence="6">
    <location>
        <begin position="321"/>
        <end position="347"/>
    </location>
</feature>